<organism evidence="6 7">
    <name type="scientific">Marinobacter halophilus</name>
    <dbReference type="NCBI Taxonomy" id="1323740"/>
    <lineage>
        <taxon>Bacteria</taxon>
        <taxon>Pseudomonadati</taxon>
        <taxon>Pseudomonadota</taxon>
        <taxon>Gammaproteobacteria</taxon>
        <taxon>Pseudomonadales</taxon>
        <taxon>Marinobacteraceae</taxon>
        <taxon>Marinobacter</taxon>
    </lineage>
</organism>
<evidence type="ECO:0000256" key="4">
    <source>
        <dbReference type="PROSITE-ProRule" id="PRU00433"/>
    </source>
</evidence>
<dbReference type="GO" id="GO:0020037">
    <property type="term" value="F:heme binding"/>
    <property type="evidence" value="ECO:0007669"/>
    <property type="project" value="InterPro"/>
</dbReference>
<evidence type="ECO:0000313" key="7">
    <source>
        <dbReference type="Proteomes" id="UP000238385"/>
    </source>
</evidence>
<keyword evidence="7" id="KW-1185">Reference proteome</keyword>
<dbReference type="Gene3D" id="1.10.760.10">
    <property type="entry name" value="Cytochrome c-like domain"/>
    <property type="match status" value="1"/>
</dbReference>
<dbReference type="OrthoDB" id="8689082at2"/>
<evidence type="ECO:0000256" key="2">
    <source>
        <dbReference type="ARBA" id="ARBA00022723"/>
    </source>
</evidence>
<evidence type="ECO:0000256" key="1">
    <source>
        <dbReference type="ARBA" id="ARBA00022617"/>
    </source>
</evidence>
<feature type="domain" description="Cytochrome c" evidence="5">
    <location>
        <begin position="25"/>
        <end position="103"/>
    </location>
</feature>
<keyword evidence="3 4" id="KW-0408">Iron</keyword>
<keyword evidence="2 4" id="KW-0479">Metal-binding</keyword>
<evidence type="ECO:0000256" key="3">
    <source>
        <dbReference type="ARBA" id="ARBA00023004"/>
    </source>
</evidence>
<gene>
    <name evidence="6" type="ORF">C7H08_07270</name>
</gene>
<name>A0A2T1KEB9_9GAMM</name>
<reference evidence="6 7" key="1">
    <citation type="submission" date="2018-03" db="EMBL/GenBank/DDBJ databases">
        <title>Marinobacter brunus sp. nov., a marine bacterium of Gamma-proteobacteria isolated from the surface seawater of the South China Sea.</title>
        <authorList>
            <person name="Cheng H."/>
            <person name="Wu Y.-H."/>
            <person name="Xamxidin M."/>
            <person name="Xu X.-W."/>
        </authorList>
    </citation>
    <scope>NUCLEOTIDE SEQUENCE [LARGE SCALE GENOMIC DNA]</scope>
    <source>
        <strain evidence="6 7">JCM 30472</strain>
    </source>
</reference>
<dbReference type="InterPro" id="IPR009056">
    <property type="entry name" value="Cyt_c-like_dom"/>
</dbReference>
<dbReference type="RefSeq" id="WP_106671081.1">
    <property type="nucleotide sequence ID" value="NZ_BMFE01000001.1"/>
</dbReference>
<keyword evidence="1 4" id="KW-0349">Heme</keyword>
<evidence type="ECO:0000259" key="5">
    <source>
        <dbReference type="PROSITE" id="PS51007"/>
    </source>
</evidence>
<protein>
    <submittedName>
        <fullName evidence="6">Cytochrome C</fullName>
    </submittedName>
</protein>
<dbReference type="AlphaFoldDB" id="A0A2T1KEB9"/>
<evidence type="ECO:0000313" key="6">
    <source>
        <dbReference type="EMBL" id="PSF08479.1"/>
    </source>
</evidence>
<dbReference type="PROSITE" id="PS51007">
    <property type="entry name" value="CYTC"/>
    <property type="match status" value="1"/>
</dbReference>
<sequence>MGEWNKRFWFGVFALLPTVLWAEGSDYTELQNFVIQDCGSCHGLTLKGGLGPALRPGNLEALPAAAIAAIIREGVPGTAMPPWKALLTDHEIRWISEQLKSGALITPQSRPEVAQ</sequence>
<proteinExistence type="predicted"/>
<dbReference type="Proteomes" id="UP000238385">
    <property type="component" value="Unassembled WGS sequence"/>
</dbReference>
<dbReference type="GO" id="GO:0046872">
    <property type="term" value="F:metal ion binding"/>
    <property type="evidence" value="ECO:0007669"/>
    <property type="project" value="UniProtKB-KW"/>
</dbReference>
<dbReference type="SUPFAM" id="SSF46626">
    <property type="entry name" value="Cytochrome c"/>
    <property type="match status" value="1"/>
</dbReference>
<accession>A0A2T1KEB9</accession>
<comment type="caution">
    <text evidence="6">The sequence shown here is derived from an EMBL/GenBank/DDBJ whole genome shotgun (WGS) entry which is preliminary data.</text>
</comment>
<dbReference type="GO" id="GO:0009055">
    <property type="term" value="F:electron transfer activity"/>
    <property type="evidence" value="ECO:0007669"/>
    <property type="project" value="InterPro"/>
</dbReference>
<dbReference type="InterPro" id="IPR036909">
    <property type="entry name" value="Cyt_c-like_dom_sf"/>
</dbReference>
<dbReference type="Pfam" id="PF13442">
    <property type="entry name" value="Cytochrome_CBB3"/>
    <property type="match status" value="1"/>
</dbReference>
<dbReference type="EMBL" id="PXNN01000011">
    <property type="protein sequence ID" value="PSF08479.1"/>
    <property type="molecule type" value="Genomic_DNA"/>
</dbReference>